<feature type="domain" description="Helix-turn-helix" evidence="1">
    <location>
        <begin position="2"/>
        <end position="42"/>
    </location>
</feature>
<dbReference type="KEGG" id="abac:LuPra_05191"/>
<dbReference type="STRING" id="1855912.LuPra_05191"/>
<dbReference type="AlphaFoldDB" id="A0A143PU62"/>
<evidence type="ECO:0000259" key="1">
    <source>
        <dbReference type="Pfam" id="PF12728"/>
    </source>
</evidence>
<evidence type="ECO:0000313" key="3">
    <source>
        <dbReference type="Proteomes" id="UP000076079"/>
    </source>
</evidence>
<keyword evidence="3" id="KW-1185">Reference proteome</keyword>
<dbReference type="OrthoDB" id="965606at2"/>
<accession>A0A143PU62</accession>
<organism evidence="2 3">
    <name type="scientific">Luteitalea pratensis</name>
    <dbReference type="NCBI Taxonomy" id="1855912"/>
    <lineage>
        <taxon>Bacteria</taxon>
        <taxon>Pseudomonadati</taxon>
        <taxon>Acidobacteriota</taxon>
        <taxon>Vicinamibacteria</taxon>
        <taxon>Vicinamibacterales</taxon>
        <taxon>Vicinamibacteraceae</taxon>
        <taxon>Luteitalea</taxon>
    </lineage>
</organism>
<gene>
    <name evidence="2" type="ORF">LuPra_05191</name>
</gene>
<name>A0A143PU62_LUTPR</name>
<dbReference type="Proteomes" id="UP000076079">
    <property type="component" value="Chromosome"/>
</dbReference>
<dbReference type="InterPro" id="IPR041657">
    <property type="entry name" value="HTH_17"/>
</dbReference>
<proteinExistence type="predicted"/>
<dbReference type="Pfam" id="PF12728">
    <property type="entry name" value="HTH_17"/>
    <property type="match status" value="1"/>
</dbReference>
<dbReference type="RefSeq" id="WP_110173428.1">
    <property type="nucleotide sequence ID" value="NZ_CP015136.1"/>
</dbReference>
<protein>
    <recommendedName>
        <fullName evidence="1">Helix-turn-helix domain-containing protein</fullName>
    </recommendedName>
</protein>
<reference evidence="2 3" key="1">
    <citation type="journal article" date="2016" name="Genome Announc.">
        <title>First Complete Genome Sequence of a Subdivision 6 Acidobacterium Strain.</title>
        <authorList>
            <person name="Huang S."/>
            <person name="Vieira S."/>
            <person name="Bunk B."/>
            <person name="Riedel T."/>
            <person name="Sproer C."/>
            <person name="Overmann J."/>
        </authorList>
    </citation>
    <scope>NUCLEOTIDE SEQUENCE [LARGE SCALE GENOMIC DNA]</scope>
    <source>
        <strain evidence="3">DSM 100886 HEG_-6_39</strain>
    </source>
</reference>
<reference evidence="3" key="2">
    <citation type="submission" date="2016-04" db="EMBL/GenBank/DDBJ databases">
        <title>First Complete Genome Sequence of a Subdivision 6 Acidobacterium.</title>
        <authorList>
            <person name="Huang S."/>
            <person name="Vieira S."/>
            <person name="Bunk B."/>
            <person name="Riedel T."/>
            <person name="Sproeer C."/>
            <person name="Overmann J."/>
        </authorList>
    </citation>
    <scope>NUCLEOTIDE SEQUENCE [LARGE SCALE GENOMIC DNA]</scope>
    <source>
        <strain evidence="3">DSM 100886 HEG_-6_39</strain>
    </source>
</reference>
<sequence>MVRTSRAAVYKMQERGQLPGVRRIGRRLLFDRATLLDWMGQNPTSSLNGAQ</sequence>
<evidence type="ECO:0000313" key="2">
    <source>
        <dbReference type="EMBL" id="AMY11921.1"/>
    </source>
</evidence>
<dbReference type="EMBL" id="CP015136">
    <property type="protein sequence ID" value="AMY11921.1"/>
    <property type="molecule type" value="Genomic_DNA"/>
</dbReference>